<name>A0ABV0W2C9_9TELE</name>
<organism evidence="2 3">
    <name type="scientific">Xenotaenia resolanae</name>
    <dbReference type="NCBI Taxonomy" id="208358"/>
    <lineage>
        <taxon>Eukaryota</taxon>
        <taxon>Metazoa</taxon>
        <taxon>Chordata</taxon>
        <taxon>Craniata</taxon>
        <taxon>Vertebrata</taxon>
        <taxon>Euteleostomi</taxon>
        <taxon>Actinopterygii</taxon>
        <taxon>Neopterygii</taxon>
        <taxon>Teleostei</taxon>
        <taxon>Neoteleostei</taxon>
        <taxon>Acanthomorphata</taxon>
        <taxon>Ovalentaria</taxon>
        <taxon>Atherinomorphae</taxon>
        <taxon>Cyprinodontiformes</taxon>
        <taxon>Goodeidae</taxon>
        <taxon>Xenotaenia</taxon>
    </lineage>
</organism>
<evidence type="ECO:0000256" key="1">
    <source>
        <dbReference type="SAM" id="Phobius"/>
    </source>
</evidence>
<keyword evidence="1" id="KW-1133">Transmembrane helix</keyword>
<feature type="transmembrane region" description="Helical" evidence="1">
    <location>
        <begin position="6"/>
        <end position="26"/>
    </location>
</feature>
<dbReference type="Proteomes" id="UP001444071">
    <property type="component" value="Unassembled WGS sequence"/>
</dbReference>
<comment type="caution">
    <text evidence="2">The sequence shown here is derived from an EMBL/GenBank/DDBJ whole genome shotgun (WGS) entry which is preliminary data.</text>
</comment>
<proteinExistence type="predicted"/>
<evidence type="ECO:0000313" key="3">
    <source>
        <dbReference type="Proteomes" id="UP001444071"/>
    </source>
</evidence>
<reference evidence="2 3" key="1">
    <citation type="submission" date="2021-06" db="EMBL/GenBank/DDBJ databases">
        <authorList>
            <person name="Palmer J.M."/>
        </authorList>
    </citation>
    <scope>NUCLEOTIDE SEQUENCE [LARGE SCALE GENOMIC DNA]</scope>
    <source>
        <strain evidence="2 3">XR_2019</strain>
        <tissue evidence="2">Muscle</tissue>
    </source>
</reference>
<accession>A0ABV0W2C9</accession>
<evidence type="ECO:0000313" key="2">
    <source>
        <dbReference type="EMBL" id="MEQ2263454.1"/>
    </source>
</evidence>
<sequence>QPLEPWKLYATVGVLLGIDFLSLMIWQIVDPLHITVEVEYERQMRSFFCVPICTDLSAAISL</sequence>
<keyword evidence="3" id="KW-1185">Reference proteome</keyword>
<gene>
    <name evidence="2" type="ORF">XENORESO_007976</name>
</gene>
<keyword evidence="1" id="KW-0812">Transmembrane</keyword>
<protein>
    <submittedName>
        <fullName evidence="2">Uncharacterized protein</fullName>
    </submittedName>
</protein>
<feature type="non-terminal residue" evidence="2">
    <location>
        <position position="1"/>
    </location>
</feature>
<dbReference type="EMBL" id="JAHRIM010022572">
    <property type="protein sequence ID" value="MEQ2263454.1"/>
    <property type="molecule type" value="Genomic_DNA"/>
</dbReference>
<keyword evidence="1" id="KW-0472">Membrane</keyword>